<evidence type="ECO:0000256" key="4">
    <source>
        <dbReference type="ARBA" id="ARBA00022777"/>
    </source>
</evidence>
<comment type="caution">
    <text evidence="12">The sequence shown here is derived from an EMBL/GenBank/DDBJ whole genome shotgun (WGS) entry which is preliminary data.</text>
</comment>
<accession>A0AAD9GWJ7</accession>
<dbReference type="PANTHER" id="PTHR24350">
    <property type="entry name" value="SERINE/THREONINE-PROTEIN KINASE IAL-RELATED"/>
    <property type="match status" value="1"/>
</dbReference>
<evidence type="ECO:0000313" key="13">
    <source>
        <dbReference type="Proteomes" id="UP001259832"/>
    </source>
</evidence>
<evidence type="ECO:0000256" key="8">
    <source>
        <dbReference type="PIRSR" id="PIRSR630616-3"/>
    </source>
</evidence>
<dbReference type="Proteomes" id="UP001259832">
    <property type="component" value="Unassembled WGS sequence"/>
</dbReference>
<dbReference type="SUPFAM" id="SSF56112">
    <property type="entry name" value="Protein kinase-like (PK-like)"/>
    <property type="match status" value="1"/>
</dbReference>
<keyword evidence="2" id="KW-0808">Transferase</keyword>
<keyword evidence="5 7" id="KW-0067">ATP-binding</keyword>
<dbReference type="InterPro" id="IPR008271">
    <property type="entry name" value="Ser/Thr_kinase_AS"/>
</dbReference>
<feature type="region of interest" description="Disordered" evidence="9">
    <location>
        <begin position="418"/>
        <end position="445"/>
    </location>
</feature>
<sequence>MYHPSLDLFAMVSLLDTLVSGYTSLFCIGERQGSPQMSAKVHAPLERKLPPLQKKPAKLSINDRLRALIGDMISEENLEKHLTFGRVLGTGATSKVYEAVYVKSGQRVSVKVFDKVSMVEARRSMVADGQYVPEKAVHRVRRRLLKLVSELEISKSLDHPNIIKYIGAYETSHRICIVHELVEGSDLLEHLLENGKMPEEQASGVFQQLLSALEYCHNRNIFHRDLKLENVMITKDLNVKLIDFGLSEVLATPDQPLKTVCGTPLYCSPEILFLHASAKASRDGFQGGPADVWSVGVLIFALLTGCAPFDDSDFHRLRRDVSRNRINYPSYISDQAKGLLKNVLVTDAHMRPTVTDLLSYGWFQNSAAESSDANNQEESTAVEMEEDWVCTKHKDDIRCRSLSCRRTSGSVDTYCSSLEDASKHRSTSPTHFSSLENEVDEESAF</sequence>
<feature type="signal peptide" evidence="10">
    <location>
        <begin position="1"/>
        <end position="21"/>
    </location>
</feature>
<keyword evidence="3 7" id="KW-0547">Nucleotide-binding</keyword>
<evidence type="ECO:0000313" key="12">
    <source>
        <dbReference type="EMBL" id="KAK1945378.1"/>
    </source>
</evidence>
<evidence type="ECO:0000256" key="7">
    <source>
        <dbReference type="PIRSR" id="PIRSR630616-2"/>
    </source>
</evidence>
<dbReference type="FunFam" id="1.10.510.10:FF:000571">
    <property type="entry name" value="Maternal embryonic leucine zipper kinase"/>
    <property type="match status" value="1"/>
</dbReference>
<dbReference type="PROSITE" id="PS00108">
    <property type="entry name" value="PROTEIN_KINASE_ST"/>
    <property type="match status" value="1"/>
</dbReference>
<evidence type="ECO:0000256" key="3">
    <source>
        <dbReference type="ARBA" id="ARBA00022741"/>
    </source>
</evidence>
<feature type="binding site" evidence="7">
    <location>
        <position position="243"/>
    </location>
    <ligand>
        <name>ATP</name>
        <dbReference type="ChEBI" id="CHEBI:30616"/>
    </ligand>
</feature>
<dbReference type="InterPro" id="IPR030616">
    <property type="entry name" value="Aur-like"/>
</dbReference>
<protein>
    <submittedName>
        <fullName evidence="12">Serine/threonine-protein kinase</fullName>
    </submittedName>
</protein>
<dbReference type="InterPro" id="IPR000719">
    <property type="entry name" value="Prot_kinase_dom"/>
</dbReference>
<dbReference type="GO" id="GO:0004674">
    <property type="term" value="F:protein serine/threonine kinase activity"/>
    <property type="evidence" value="ECO:0007669"/>
    <property type="project" value="UniProtKB-KW"/>
</dbReference>
<reference evidence="12" key="1">
    <citation type="submission" date="2023-08" db="EMBL/GenBank/DDBJ databases">
        <title>Reference Genome Resource for the Citrus Pathogen Phytophthora citrophthora.</title>
        <authorList>
            <person name="Moller H."/>
            <person name="Coetzee B."/>
            <person name="Rose L.J."/>
            <person name="Van Niekerk J.M."/>
        </authorList>
    </citation>
    <scope>NUCLEOTIDE SEQUENCE</scope>
    <source>
        <strain evidence="12">STE-U-9442</strain>
    </source>
</reference>
<dbReference type="AlphaFoldDB" id="A0AAD9GWJ7"/>
<proteinExistence type="predicted"/>
<evidence type="ECO:0000256" key="2">
    <source>
        <dbReference type="ARBA" id="ARBA00022679"/>
    </source>
</evidence>
<feature type="chain" id="PRO_5042097269" evidence="10">
    <location>
        <begin position="22"/>
        <end position="445"/>
    </location>
</feature>
<dbReference type="Gene3D" id="1.10.510.10">
    <property type="entry name" value="Transferase(Phosphotransferase) domain 1"/>
    <property type="match status" value="1"/>
</dbReference>
<feature type="cross-link" description="Glycyl lysine isopeptide (Lys-Gly) (interchain with G-Cter in SUMO2)" evidence="8">
    <location>
        <position position="227"/>
    </location>
</feature>
<dbReference type="PROSITE" id="PS50011">
    <property type="entry name" value="PROTEIN_KINASE_DOM"/>
    <property type="match status" value="1"/>
</dbReference>
<dbReference type="SMART" id="SM00220">
    <property type="entry name" value="S_TKc"/>
    <property type="match status" value="1"/>
</dbReference>
<gene>
    <name evidence="12" type="ORF">P3T76_003911</name>
</gene>
<evidence type="ECO:0000256" key="9">
    <source>
        <dbReference type="SAM" id="MobiDB-lite"/>
    </source>
</evidence>
<dbReference type="EMBL" id="JASMQC010000005">
    <property type="protein sequence ID" value="KAK1945378.1"/>
    <property type="molecule type" value="Genomic_DNA"/>
</dbReference>
<keyword evidence="13" id="KW-1185">Reference proteome</keyword>
<evidence type="ECO:0000256" key="5">
    <source>
        <dbReference type="ARBA" id="ARBA00022840"/>
    </source>
</evidence>
<evidence type="ECO:0000259" key="11">
    <source>
        <dbReference type="PROSITE" id="PS50011"/>
    </source>
</evidence>
<keyword evidence="4 12" id="KW-0418">Kinase</keyword>
<name>A0AAD9GWJ7_9STRA</name>
<evidence type="ECO:0000256" key="6">
    <source>
        <dbReference type="PIRSR" id="PIRSR630616-1"/>
    </source>
</evidence>
<dbReference type="InterPro" id="IPR011009">
    <property type="entry name" value="Kinase-like_dom_sf"/>
</dbReference>
<feature type="binding site" evidence="7">
    <location>
        <begin position="229"/>
        <end position="230"/>
    </location>
    <ligand>
        <name>ATP</name>
        <dbReference type="ChEBI" id="CHEBI:30616"/>
    </ligand>
</feature>
<dbReference type="Pfam" id="PF00069">
    <property type="entry name" value="Pkinase"/>
    <property type="match status" value="1"/>
</dbReference>
<evidence type="ECO:0000256" key="1">
    <source>
        <dbReference type="ARBA" id="ARBA00022527"/>
    </source>
</evidence>
<feature type="domain" description="Protein kinase" evidence="11">
    <location>
        <begin position="82"/>
        <end position="363"/>
    </location>
</feature>
<feature type="binding site" evidence="7">
    <location>
        <position position="111"/>
    </location>
    <ligand>
        <name>ATP</name>
        <dbReference type="ChEBI" id="CHEBI:30616"/>
    </ligand>
</feature>
<dbReference type="GO" id="GO:0005524">
    <property type="term" value="F:ATP binding"/>
    <property type="evidence" value="ECO:0007669"/>
    <property type="project" value="UniProtKB-KW"/>
</dbReference>
<organism evidence="12 13">
    <name type="scientific">Phytophthora citrophthora</name>
    <dbReference type="NCBI Taxonomy" id="4793"/>
    <lineage>
        <taxon>Eukaryota</taxon>
        <taxon>Sar</taxon>
        <taxon>Stramenopiles</taxon>
        <taxon>Oomycota</taxon>
        <taxon>Peronosporomycetes</taxon>
        <taxon>Peronosporales</taxon>
        <taxon>Peronosporaceae</taxon>
        <taxon>Phytophthora</taxon>
    </lineage>
</organism>
<feature type="compositionally biased region" description="Polar residues" evidence="9">
    <location>
        <begin position="427"/>
        <end position="436"/>
    </location>
</feature>
<keyword evidence="1" id="KW-0723">Serine/threonine-protein kinase</keyword>
<evidence type="ECO:0000256" key="10">
    <source>
        <dbReference type="SAM" id="SignalP"/>
    </source>
</evidence>
<keyword evidence="10" id="KW-0732">Signal</keyword>
<feature type="active site" description="Proton acceptor" evidence="6">
    <location>
        <position position="225"/>
    </location>
</feature>